<gene>
    <name evidence="1" type="ORF">GGE12_000519</name>
</gene>
<evidence type="ECO:0008006" key="3">
    <source>
        <dbReference type="Google" id="ProtNLM"/>
    </source>
</evidence>
<evidence type="ECO:0000313" key="1">
    <source>
        <dbReference type="EMBL" id="MBB4272777.1"/>
    </source>
</evidence>
<dbReference type="PANTHER" id="PTHR41286">
    <property type="entry name" value="HNH NUCLEASE YAJD-RELATED"/>
    <property type="match status" value="1"/>
</dbReference>
<sequence length="113" mass="13229">MTESKVPDRRSAEARKYRKWYRLKAWKDARSFQLARQPLCERCLQSETVAEATVVNHRTPHRGDWALFIDPNNHESVCAPHHDGLIQREEKRGYVIGCDVNGRPLDPAHPWNR</sequence>
<comment type="caution">
    <text evidence="1">The sequence shown here is derived from an EMBL/GenBank/DDBJ whole genome shotgun (WGS) entry which is preliminary data.</text>
</comment>
<name>A0A7W6RI89_9HYPH</name>
<accession>A0A7W6RI89</accession>
<dbReference type="PANTHER" id="PTHR41286:SF1">
    <property type="entry name" value="HNH NUCLEASE YAJD-RELATED"/>
    <property type="match status" value="1"/>
</dbReference>
<dbReference type="GO" id="GO:0005829">
    <property type="term" value="C:cytosol"/>
    <property type="evidence" value="ECO:0007669"/>
    <property type="project" value="TreeGrafter"/>
</dbReference>
<reference evidence="1 2" key="1">
    <citation type="submission" date="2020-08" db="EMBL/GenBank/DDBJ databases">
        <title>Genomic Encyclopedia of Type Strains, Phase IV (KMG-V): Genome sequencing to study the core and pangenomes of soil and plant-associated prokaryotes.</title>
        <authorList>
            <person name="Whitman W."/>
        </authorList>
    </citation>
    <scope>NUCLEOTIDE SEQUENCE [LARGE SCALE GENOMIC DNA]</scope>
    <source>
        <strain evidence="1 2">SEMIA 402</strain>
    </source>
</reference>
<organism evidence="1 2">
    <name type="scientific">Rhizobium mongolense</name>
    <dbReference type="NCBI Taxonomy" id="57676"/>
    <lineage>
        <taxon>Bacteria</taxon>
        <taxon>Pseudomonadati</taxon>
        <taxon>Pseudomonadota</taxon>
        <taxon>Alphaproteobacteria</taxon>
        <taxon>Hyphomicrobiales</taxon>
        <taxon>Rhizobiaceae</taxon>
        <taxon>Rhizobium/Agrobacterium group</taxon>
        <taxon>Rhizobium</taxon>
    </lineage>
</organism>
<protein>
    <recommendedName>
        <fullName evidence="3">HNH endonuclease</fullName>
    </recommendedName>
</protein>
<dbReference type="EMBL" id="JACIGM010000001">
    <property type="protein sequence ID" value="MBB4272777.1"/>
    <property type="molecule type" value="Genomic_DNA"/>
</dbReference>
<dbReference type="RefSeq" id="WP_183922689.1">
    <property type="nucleotide sequence ID" value="NZ_JACIGM010000001.1"/>
</dbReference>
<dbReference type="Proteomes" id="UP000533641">
    <property type="component" value="Unassembled WGS sequence"/>
</dbReference>
<dbReference type="AlphaFoldDB" id="A0A7W6RI89"/>
<proteinExistence type="predicted"/>
<evidence type="ECO:0000313" key="2">
    <source>
        <dbReference type="Proteomes" id="UP000533641"/>
    </source>
</evidence>